<proteinExistence type="predicted"/>
<evidence type="ECO:0000256" key="1">
    <source>
        <dbReference type="SAM" id="Phobius"/>
    </source>
</evidence>
<dbReference type="InterPro" id="IPR014712">
    <property type="entry name" value="ANTH_dom_sf"/>
</dbReference>
<organism evidence="2 3">
    <name type="scientific">Datura stramonium</name>
    <name type="common">Jimsonweed</name>
    <name type="synonym">Common thornapple</name>
    <dbReference type="NCBI Taxonomy" id="4076"/>
    <lineage>
        <taxon>Eukaryota</taxon>
        <taxon>Viridiplantae</taxon>
        <taxon>Streptophyta</taxon>
        <taxon>Embryophyta</taxon>
        <taxon>Tracheophyta</taxon>
        <taxon>Spermatophyta</taxon>
        <taxon>Magnoliopsida</taxon>
        <taxon>eudicotyledons</taxon>
        <taxon>Gunneridae</taxon>
        <taxon>Pentapetalae</taxon>
        <taxon>asterids</taxon>
        <taxon>lamiids</taxon>
        <taxon>Solanales</taxon>
        <taxon>Solanaceae</taxon>
        <taxon>Solanoideae</taxon>
        <taxon>Datureae</taxon>
        <taxon>Datura</taxon>
    </lineage>
</organism>
<comment type="caution">
    <text evidence="2">The sequence shown here is derived from an EMBL/GenBank/DDBJ whole genome shotgun (WGS) entry which is preliminary data.</text>
</comment>
<reference evidence="2 3" key="1">
    <citation type="journal article" date="2021" name="BMC Genomics">
        <title>Datura genome reveals duplications of psychoactive alkaloid biosynthetic genes and high mutation rate following tissue culture.</title>
        <authorList>
            <person name="Rajewski A."/>
            <person name="Carter-House D."/>
            <person name="Stajich J."/>
            <person name="Litt A."/>
        </authorList>
    </citation>
    <scope>NUCLEOTIDE SEQUENCE [LARGE SCALE GENOMIC DNA]</scope>
    <source>
        <strain evidence="2">AR-01</strain>
    </source>
</reference>
<dbReference type="SUPFAM" id="SSF89009">
    <property type="entry name" value="GAT-like domain"/>
    <property type="match status" value="1"/>
</dbReference>
<dbReference type="Proteomes" id="UP000823775">
    <property type="component" value="Unassembled WGS sequence"/>
</dbReference>
<sequence>MLESRVEMPPPPPPALYKHCPTPSPFRDELLLARSNAAFEIYKKAANQANELCEFYDWCKSLGLCSMYDTLSLTKSHLPSQPLRISSMGCGNRQMIRPLHYAAIQSAFILKTSHNNLELGWEPGRSTLELHFSCVKVAEFLGLVKSAAGLGPSLSSRSGILLILAAASLCLAQYTSFVLLSRTLSSLP</sequence>
<protein>
    <submittedName>
        <fullName evidence="2">Uncharacterized protein</fullName>
    </submittedName>
</protein>
<keyword evidence="1" id="KW-0472">Membrane</keyword>
<gene>
    <name evidence="2" type="ORF">HAX54_051851</name>
</gene>
<evidence type="ECO:0000313" key="3">
    <source>
        <dbReference type="Proteomes" id="UP000823775"/>
    </source>
</evidence>
<dbReference type="EMBL" id="JACEIK010009305">
    <property type="protein sequence ID" value="MCE3052201.1"/>
    <property type="molecule type" value="Genomic_DNA"/>
</dbReference>
<name>A0ABS8WQ96_DATST</name>
<dbReference type="Gene3D" id="1.20.58.150">
    <property type="entry name" value="ANTH domain"/>
    <property type="match status" value="1"/>
</dbReference>
<keyword evidence="1" id="KW-1133">Transmembrane helix</keyword>
<evidence type="ECO:0000313" key="2">
    <source>
        <dbReference type="EMBL" id="MCE3052201.1"/>
    </source>
</evidence>
<feature type="transmembrane region" description="Helical" evidence="1">
    <location>
        <begin position="160"/>
        <end position="180"/>
    </location>
</feature>
<keyword evidence="3" id="KW-1185">Reference proteome</keyword>
<accession>A0ABS8WQ96</accession>
<keyword evidence="1" id="KW-0812">Transmembrane</keyword>